<dbReference type="EMBL" id="RQHU01000019">
    <property type="protein sequence ID" value="TGN12653.1"/>
    <property type="molecule type" value="Genomic_DNA"/>
</dbReference>
<dbReference type="Proteomes" id="UP000297649">
    <property type="component" value="Unassembled WGS sequence"/>
</dbReference>
<dbReference type="PANTHER" id="PTHR43228:SF1">
    <property type="entry name" value="TWO-COMPONENT RESPONSE REGULATOR ARR22"/>
    <property type="match status" value="1"/>
</dbReference>
<dbReference type="InterPro" id="IPR052048">
    <property type="entry name" value="ST_Response_Regulator"/>
</dbReference>
<keyword evidence="3" id="KW-0808">Transferase</keyword>
<dbReference type="OrthoDB" id="340661at2"/>
<comment type="caution">
    <text evidence="3">The sequence shown here is derived from an EMBL/GenBank/DDBJ whole genome shotgun (WGS) entry which is preliminary data.</text>
</comment>
<feature type="domain" description="Response regulatory" evidence="2">
    <location>
        <begin position="27"/>
        <end position="141"/>
    </location>
</feature>
<evidence type="ECO:0000259" key="2">
    <source>
        <dbReference type="PROSITE" id="PS50110"/>
    </source>
</evidence>
<dbReference type="PANTHER" id="PTHR43228">
    <property type="entry name" value="TWO-COMPONENT RESPONSE REGULATOR"/>
    <property type="match status" value="1"/>
</dbReference>
<dbReference type="SMART" id="SM00448">
    <property type="entry name" value="REC"/>
    <property type="match status" value="1"/>
</dbReference>
<proteinExistence type="predicted"/>
<dbReference type="Gene3D" id="3.30.565.10">
    <property type="entry name" value="Histidine kinase-like ATPase, C-terminal domain"/>
    <property type="match status" value="1"/>
</dbReference>
<organism evidence="3 4">
    <name type="scientific">Leptospira bandrabouensis</name>
    <dbReference type="NCBI Taxonomy" id="2484903"/>
    <lineage>
        <taxon>Bacteria</taxon>
        <taxon>Pseudomonadati</taxon>
        <taxon>Spirochaetota</taxon>
        <taxon>Spirochaetia</taxon>
        <taxon>Leptospirales</taxon>
        <taxon>Leptospiraceae</taxon>
        <taxon>Leptospira</taxon>
    </lineage>
</organism>
<dbReference type="GO" id="GO:0000160">
    <property type="term" value="P:phosphorelay signal transduction system"/>
    <property type="evidence" value="ECO:0007669"/>
    <property type="project" value="InterPro"/>
</dbReference>
<sequence>MVESNVNPNPIPSPARAKERLRRPKEPILIIEDKKENQVLLEAICKRIGMETAIACDGKVALEMAAKQPYSLYLVDLMMPVLDGKSFILEQKKREPNAVFVVQTAIDQTEEIIEIMKLGVYDYLLKPLHIEIVSDRLEKALEYVYLKRMESLLIDEESKELKSQLEWLNYKESHRKTNEINSELHSILNLKTTLMQGSGLGAMSTIIDSIQQMKIDSGKDYLINKEFWDLLYENHEHNMSMMKGLDLAVDVIQKETTLIRTKSETLLQLLPTLVNTFSEEIEEKELKVNLPVIKQSVYLDLDMETIKLALYEVITNGLKYSKRKSHFDVFVTFVDGYFCLSAKNNIIEDEYAKQLTHSEKNLVEPFYRIHPPVESFYSKEKFSLGLGLSMVEFILHRHNGMFFIRNAIDHTTEVKADCIIAEIFLPIQNTKENKYE</sequence>
<name>A0A6H3NTN3_9LEPT</name>
<dbReference type="SUPFAM" id="SSF55874">
    <property type="entry name" value="ATPase domain of HSP90 chaperone/DNA topoisomerase II/histidine kinase"/>
    <property type="match status" value="1"/>
</dbReference>
<dbReference type="InterPro" id="IPR011006">
    <property type="entry name" value="CheY-like_superfamily"/>
</dbReference>
<evidence type="ECO:0000313" key="4">
    <source>
        <dbReference type="Proteomes" id="UP000297649"/>
    </source>
</evidence>
<dbReference type="CDD" id="cd00156">
    <property type="entry name" value="REC"/>
    <property type="match status" value="1"/>
</dbReference>
<keyword evidence="4" id="KW-1185">Reference proteome</keyword>
<reference evidence="3" key="1">
    <citation type="journal article" date="2019" name="PLoS Negl. Trop. Dis.">
        <title>Revisiting the worldwide diversity of Leptospira species in the environment.</title>
        <authorList>
            <person name="Vincent A.T."/>
            <person name="Schiettekatte O."/>
            <person name="Bourhy P."/>
            <person name="Veyrier F.J."/>
            <person name="Picardeau M."/>
        </authorList>
    </citation>
    <scope>NUCLEOTIDE SEQUENCE [LARGE SCALE GENOMIC DNA]</scope>
    <source>
        <strain evidence="3">201601109</strain>
    </source>
</reference>
<dbReference type="Pfam" id="PF00072">
    <property type="entry name" value="Response_reg"/>
    <property type="match status" value="1"/>
</dbReference>
<accession>A0A6H3NTN3</accession>
<dbReference type="RefSeq" id="WP_135744175.1">
    <property type="nucleotide sequence ID" value="NZ_JAIZBL010000002.1"/>
</dbReference>
<evidence type="ECO:0000313" key="3">
    <source>
        <dbReference type="EMBL" id="TGN12653.1"/>
    </source>
</evidence>
<keyword evidence="1" id="KW-0597">Phosphoprotein</keyword>
<dbReference type="GO" id="GO:0016301">
    <property type="term" value="F:kinase activity"/>
    <property type="evidence" value="ECO:0007669"/>
    <property type="project" value="UniProtKB-KW"/>
</dbReference>
<dbReference type="PROSITE" id="PS50110">
    <property type="entry name" value="RESPONSE_REGULATORY"/>
    <property type="match status" value="1"/>
</dbReference>
<gene>
    <name evidence="3" type="ORF">EHR08_14950</name>
</gene>
<evidence type="ECO:0000256" key="1">
    <source>
        <dbReference type="PROSITE-ProRule" id="PRU00169"/>
    </source>
</evidence>
<feature type="modified residue" description="4-aspartylphosphate" evidence="1">
    <location>
        <position position="76"/>
    </location>
</feature>
<keyword evidence="3" id="KW-0418">Kinase</keyword>
<dbReference type="InterPro" id="IPR036890">
    <property type="entry name" value="HATPase_C_sf"/>
</dbReference>
<dbReference type="AlphaFoldDB" id="A0A6H3NTN3"/>
<protein>
    <submittedName>
        <fullName evidence="3">Hybrid sensor histidine kinase/response regulator</fullName>
    </submittedName>
</protein>
<dbReference type="InterPro" id="IPR001789">
    <property type="entry name" value="Sig_transdc_resp-reg_receiver"/>
</dbReference>
<dbReference type="SUPFAM" id="SSF52172">
    <property type="entry name" value="CheY-like"/>
    <property type="match status" value="1"/>
</dbReference>
<dbReference type="Gene3D" id="3.40.50.2300">
    <property type="match status" value="1"/>
</dbReference>